<dbReference type="EMBL" id="JAIWYP010000011">
    <property type="protein sequence ID" value="KAH3733235.1"/>
    <property type="molecule type" value="Genomic_DNA"/>
</dbReference>
<organism evidence="1 2">
    <name type="scientific">Dreissena polymorpha</name>
    <name type="common">Zebra mussel</name>
    <name type="synonym">Mytilus polymorpha</name>
    <dbReference type="NCBI Taxonomy" id="45954"/>
    <lineage>
        <taxon>Eukaryota</taxon>
        <taxon>Metazoa</taxon>
        <taxon>Spiralia</taxon>
        <taxon>Lophotrochozoa</taxon>
        <taxon>Mollusca</taxon>
        <taxon>Bivalvia</taxon>
        <taxon>Autobranchia</taxon>
        <taxon>Heteroconchia</taxon>
        <taxon>Euheterodonta</taxon>
        <taxon>Imparidentia</taxon>
        <taxon>Neoheterodontei</taxon>
        <taxon>Myida</taxon>
        <taxon>Dreissenoidea</taxon>
        <taxon>Dreissenidae</taxon>
        <taxon>Dreissena</taxon>
    </lineage>
</organism>
<sequence length="65" mass="7764">MLKETHDYCHQNQGQLHLTGTNCCDLIVWTPKDMQIIRRVKDDSWAMNIPIMIDFYFKTFLPSFN</sequence>
<protein>
    <submittedName>
        <fullName evidence="1">Uncharacterized protein</fullName>
    </submittedName>
</protein>
<dbReference type="Proteomes" id="UP000828390">
    <property type="component" value="Unassembled WGS sequence"/>
</dbReference>
<keyword evidence="2" id="KW-1185">Reference proteome</keyword>
<dbReference type="Gene3D" id="3.90.320.10">
    <property type="match status" value="1"/>
</dbReference>
<proteinExistence type="predicted"/>
<evidence type="ECO:0000313" key="2">
    <source>
        <dbReference type="Proteomes" id="UP000828390"/>
    </source>
</evidence>
<name>A0A9D4CVN6_DREPO</name>
<reference evidence="1" key="1">
    <citation type="journal article" date="2019" name="bioRxiv">
        <title>The Genome of the Zebra Mussel, Dreissena polymorpha: A Resource for Invasive Species Research.</title>
        <authorList>
            <person name="McCartney M.A."/>
            <person name="Auch B."/>
            <person name="Kono T."/>
            <person name="Mallez S."/>
            <person name="Zhang Y."/>
            <person name="Obille A."/>
            <person name="Becker A."/>
            <person name="Abrahante J.E."/>
            <person name="Garbe J."/>
            <person name="Badalamenti J.P."/>
            <person name="Herman A."/>
            <person name="Mangelson H."/>
            <person name="Liachko I."/>
            <person name="Sullivan S."/>
            <person name="Sone E.D."/>
            <person name="Koren S."/>
            <person name="Silverstein K.A.T."/>
            <person name="Beckman K.B."/>
            <person name="Gohl D.M."/>
        </authorList>
    </citation>
    <scope>NUCLEOTIDE SEQUENCE</scope>
    <source>
        <strain evidence="1">Duluth1</strain>
        <tissue evidence="1">Whole animal</tissue>
    </source>
</reference>
<gene>
    <name evidence="1" type="ORF">DPMN_039660</name>
</gene>
<accession>A0A9D4CVN6</accession>
<reference evidence="1" key="2">
    <citation type="submission" date="2020-11" db="EMBL/GenBank/DDBJ databases">
        <authorList>
            <person name="McCartney M.A."/>
            <person name="Auch B."/>
            <person name="Kono T."/>
            <person name="Mallez S."/>
            <person name="Becker A."/>
            <person name="Gohl D.M."/>
            <person name="Silverstein K.A.T."/>
            <person name="Koren S."/>
            <person name="Bechman K.B."/>
            <person name="Herman A."/>
            <person name="Abrahante J.E."/>
            <person name="Garbe J."/>
        </authorList>
    </citation>
    <scope>NUCLEOTIDE SEQUENCE</scope>
    <source>
        <strain evidence="1">Duluth1</strain>
        <tissue evidence="1">Whole animal</tissue>
    </source>
</reference>
<dbReference type="InterPro" id="IPR011604">
    <property type="entry name" value="PDDEXK-like_dom_sf"/>
</dbReference>
<evidence type="ECO:0000313" key="1">
    <source>
        <dbReference type="EMBL" id="KAH3733235.1"/>
    </source>
</evidence>
<dbReference type="AlphaFoldDB" id="A0A9D4CVN6"/>
<comment type="caution">
    <text evidence="1">The sequence shown here is derived from an EMBL/GenBank/DDBJ whole genome shotgun (WGS) entry which is preliminary data.</text>
</comment>